<keyword evidence="1" id="KW-0479">Metal-binding</keyword>
<comment type="caution">
    <text evidence="6">The sequence shown here is derived from an EMBL/GenBank/DDBJ whole genome shotgun (WGS) entry which is preliminary data.</text>
</comment>
<dbReference type="PROSITE" id="PS01360">
    <property type="entry name" value="ZF_MYND_1"/>
    <property type="match status" value="1"/>
</dbReference>
<dbReference type="AlphaFoldDB" id="A0AAI8VHT5"/>
<dbReference type="Gene3D" id="6.10.140.2220">
    <property type="match status" value="1"/>
</dbReference>
<protein>
    <submittedName>
        <fullName evidence="6">Uu.00g122750.m01.CDS01</fullName>
    </submittedName>
</protein>
<dbReference type="Pfam" id="PF01753">
    <property type="entry name" value="zf-MYND"/>
    <property type="match status" value="1"/>
</dbReference>
<dbReference type="PROSITE" id="PS50865">
    <property type="entry name" value="ZF_MYND_2"/>
    <property type="match status" value="1"/>
</dbReference>
<reference evidence="6" key="1">
    <citation type="submission" date="2023-10" db="EMBL/GenBank/DDBJ databases">
        <authorList>
            <person name="Hackl T."/>
        </authorList>
    </citation>
    <scope>NUCLEOTIDE SEQUENCE</scope>
</reference>
<keyword evidence="3" id="KW-0862">Zinc</keyword>
<dbReference type="Proteomes" id="UP001295740">
    <property type="component" value="Unassembled WGS sequence"/>
</dbReference>
<keyword evidence="2 4" id="KW-0863">Zinc-finger</keyword>
<evidence type="ECO:0000256" key="1">
    <source>
        <dbReference type="ARBA" id="ARBA00022723"/>
    </source>
</evidence>
<dbReference type="EMBL" id="CAUWAG010000007">
    <property type="protein sequence ID" value="CAJ2504881.1"/>
    <property type="molecule type" value="Genomic_DNA"/>
</dbReference>
<proteinExistence type="predicted"/>
<evidence type="ECO:0000259" key="5">
    <source>
        <dbReference type="PROSITE" id="PS50865"/>
    </source>
</evidence>
<dbReference type="SUPFAM" id="SSF144232">
    <property type="entry name" value="HIT/MYND zinc finger-like"/>
    <property type="match status" value="1"/>
</dbReference>
<sequence length="54" mass="6076">MEALDMDKCNTCGGKKGKNGAELKKCSRCSKTKYCSVECQKEDWSKHRKTCGKN</sequence>
<evidence type="ECO:0000256" key="4">
    <source>
        <dbReference type="PROSITE-ProRule" id="PRU00134"/>
    </source>
</evidence>
<accession>A0AAI8VHT5</accession>
<organism evidence="6 7">
    <name type="scientific">Anthostomella pinea</name>
    <dbReference type="NCBI Taxonomy" id="933095"/>
    <lineage>
        <taxon>Eukaryota</taxon>
        <taxon>Fungi</taxon>
        <taxon>Dikarya</taxon>
        <taxon>Ascomycota</taxon>
        <taxon>Pezizomycotina</taxon>
        <taxon>Sordariomycetes</taxon>
        <taxon>Xylariomycetidae</taxon>
        <taxon>Xylariales</taxon>
        <taxon>Xylariaceae</taxon>
        <taxon>Anthostomella</taxon>
    </lineage>
</organism>
<dbReference type="InterPro" id="IPR002893">
    <property type="entry name" value="Znf_MYND"/>
</dbReference>
<evidence type="ECO:0000313" key="6">
    <source>
        <dbReference type="EMBL" id="CAJ2504881.1"/>
    </source>
</evidence>
<dbReference type="GO" id="GO:0008270">
    <property type="term" value="F:zinc ion binding"/>
    <property type="evidence" value="ECO:0007669"/>
    <property type="project" value="UniProtKB-KW"/>
</dbReference>
<evidence type="ECO:0000256" key="2">
    <source>
        <dbReference type="ARBA" id="ARBA00022771"/>
    </source>
</evidence>
<name>A0AAI8VHT5_9PEZI</name>
<evidence type="ECO:0000256" key="3">
    <source>
        <dbReference type="ARBA" id="ARBA00022833"/>
    </source>
</evidence>
<feature type="domain" description="MYND-type" evidence="5">
    <location>
        <begin position="9"/>
        <end position="51"/>
    </location>
</feature>
<keyword evidence="7" id="KW-1185">Reference proteome</keyword>
<gene>
    <name evidence="6" type="ORF">KHLLAP_LOCUS5349</name>
</gene>
<evidence type="ECO:0000313" key="7">
    <source>
        <dbReference type="Proteomes" id="UP001295740"/>
    </source>
</evidence>